<reference evidence="5 6" key="1">
    <citation type="submission" date="2016-10" db="EMBL/GenBank/DDBJ databases">
        <authorList>
            <person name="de Groot N.N."/>
        </authorList>
    </citation>
    <scope>NUCLEOTIDE SEQUENCE [LARGE SCALE GENOMIC DNA]</scope>
    <source>
        <strain evidence="5 6">DSM 22024</strain>
    </source>
</reference>
<protein>
    <submittedName>
        <fullName evidence="5">Nucleotide-binding universal stress protein, UspA family</fullName>
    </submittedName>
</protein>
<gene>
    <name evidence="5" type="ORF">SAMN04489717_4198</name>
</gene>
<dbReference type="PANTHER" id="PTHR46268">
    <property type="entry name" value="STRESS RESPONSE PROTEIN NHAX"/>
    <property type="match status" value="1"/>
</dbReference>
<dbReference type="Gene3D" id="3.40.50.620">
    <property type="entry name" value="HUPs"/>
    <property type="match status" value="2"/>
</dbReference>
<keyword evidence="6" id="KW-1185">Reference proteome</keyword>
<dbReference type="InterPro" id="IPR014729">
    <property type="entry name" value="Rossmann-like_a/b/a_fold"/>
</dbReference>
<dbReference type="InterPro" id="IPR006015">
    <property type="entry name" value="Universal_stress_UspA"/>
</dbReference>
<dbReference type="PRINTS" id="PR01438">
    <property type="entry name" value="UNVRSLSTRESS"/>
</dbReference>
<dbReference type="Pfam" id="PF00582">
    <property type="entry name" value="Usp"/>
    <property type="match status" value="2"/>
</dbReference>
<dbReference type="OrthoDB" id="5179911at2"/>
<name>A0A1H1VUP2_9ACTN</name>
<evidence type="ECO:0000313" key="5">
    <source>
        <dbReference type="EMBL" id="SDS87946.1"/>
    </source>
</evidence>
<dbReference type="RefSeq" id="WP_092655302.1">
    <property type="nucleotide sequence ID" value="NZ_LT629732.1"/>
</dbReference>
<sequence>MSTETPRPVVVGVDGTQGSLDAVAWAAHAATLRKVPLRVVHAFAWPLLHIPAAMWQLGPEDGLRAHADSLVEEAVRTARDTAPDIEITTTVETDFPLPLLVDLSRDATYVVVGTAGRGSVADVLAGSLTIELSARSQAPVVVVRGTLSPERTDNLVVVGVDGSPLAAVAVEVAVEEAARRRARLLAVHVVRQGVTARSGAADTAAGLRLLEEALAGWRHKYPDLPIEERVLMGHAAGHLIELSAAASLVVVGARGRGGFTGMLLGSVSQALLHQAQCPVVVLTRECRAGTPAAA</sequence>
<feature type="domain" description="UspA" evidence="4">
    <location>
        <begin position="7"/>
        <end position="144"/>
    </location>
</feature>
<dbReference type="PANTHER" id="PTHR46268:SF27">
    <property type="entry name" value="UNIVERSAL STRESS PROTEIN RV2623"/>
    <property type="match status" value="1"/>
</dbReference>
<evidence type="ECO:0000256" key="2">
    <source>
        <dbReference type="ARBA" id="ARBA00022741"/>
    </source>
</evidence>
<evidence type="ECO:0000313" key="6">
    <source>
        <dbReference type="Proteomes" id="UP000198983"/>
    </source>
</evidence>
<dbReference type="AlphaFoldDB" id="A0A1H1VUP2"/>
<organism evidence="5 6">
    <name type="scientific">Actinopolymorpha singaporensis</name>
    <dbReference type="NCBI Taxonomy" id="117157"/>
    <lineage>
        <taxon>Bacteria</taxon>
        <taxon>Bacillati</taxon>
        <taxon>Actinomycetota</taxon>
        <taxon>Actinomycetes</taxon>
        <taxon>Propionibacteriales</taxon>
        <taxon>Actinopolymorphaceae</taxon>
        <taxon>Actinopolymorpha</taxon>
    </lineage>
</organism>
<accession>A0A1H1VUP2</accession>
<feature type="domain" description="UspA" evidence="4">
    <location>
        <begin position="156"/>
        <end position="282"/>
    </location>
</feature>
<dbReference type="EMBL" id="LT629732">
    <property type="protein sequence ID" value="SDS87946.1"/>
    <property type="molecule type" value="Genomic_DNA"/>
</dbReference>
<comment type="similarity">
    <text evidence="1">Belongs to the universal stress protein A family.</text>
</comment>
<dbReference type="GO" id="GO:0005524">
    <property type="term" value="F:ATP binding"/>
    <property type="evidence" value="ECO:0007669"/>
    <property type="project" value="UniProtKB-KW"/>
</dbReference>
<evidence type="ECO:0000256" key="1">
    <source>
        <dbReference type="ARBA" id="ARBA00008791"/>
    </source>
</evidence>
<evidence type="ECO:0000256" key="3">
    <source>
        <dbReference type="ARBA" id="ARBA00022840"/>
    </source>
</evidence>
<keyword evidence="3" id="KW-0067">ATP-binding</keyword>
<dbReference type="SUPFAM" id="SSF52402">
    <property type="entry name" value="Adenine nucleotide alpha hydrolases-like"/>
    <property type="match status" value="2"/>
</dbReference>
<dbReference type="InterPro" id="IPR006016">
    <property type="entry name" value="UspA"/>
</dbReference>
<evidence type="ECO:0000259" key="4">
    <source>
        <dbReference type="Pfam" id="PF00582"/>
    </source>
</evidence>
<dbReference type="Proteomes" id="UP000198983">
    <property type="component" value="Chromosome I"/>
</dbReference>
<dbReference type="STRING" id="117157.SAMN04489717_4198"/>
<keyword evidence="2" id="KW-0547">Nucleotide-binding</keyword>
<proteinExistence type="inferred from homology"/>